<feature type="signal peptide" evidence="4">
    <location>
        <begin position="1"/>
        <end position="24"/>
    </location>
</feature>
<dbReference type="GO" id="GO:0005576">
    <property type="term" value="C:extracellular region"/>
    <property type="evidence" value="ECO:0007669"/>
    <property type="project" value="TreeGrafter"/>
</dbReference>
<feature type="domain" description="Solute-binding protein family 3/N-terminal" evidence="5">
    <location>
        <begin position="35"/>
        <end position="257"/>
    </location>
</feature>
<reference evidence="6 7" key="1">
    <citation type="submission" date="2015-09" db="EMBL/GenBank/DDBJ databases">
        <authorList>
            <person name="Jackson K.R."/>
            <person name="Lunt B.L."/>
            <person name="Fisher J.N.B."/>
            <person name="Gardner A.V."/>
            <person name="Bailey M.E."/>
            <person name="Deus L.M."/>
            <person name="Earl A.S."/>
            <person name="Gibby P.D."/>
            <person name="Hartmann K.A."/>
            <person name="Liu J.E."/>
            <person name="Manci A.M."/>
            <person name="Nielsen D.A."/>
            <person name="Solomon M.B."/>
            <person name="Breakwell D.P."/>
            <person name="Burnett S.H."/>
            <person name="Grose J.H."/>
        </authorList>
    </citation>
    <scope>NUCLEOTIDE SEQUENCE [LARGE SCALE GENOMIC DNA]</scope>
    <source>
        <strain evidence="6 7">16</strain>
    </source>
</reference>
<evidence type="ECO:0000256" key="4">
    <source>
        <dbReference type="SAM" id="SignalP"/>
    </source>
</evidence>
<sequence length="273" mass="29619">MKRTVIRWLAAAFVAAAAAPPAHADQLADIKAKGTLTCGLTIVQPFAYTDPKSREVIGYEVDLCGALAADLGVKAEYKVVAADVRVPELTQGRIDLLVALMSYTKERAEVIDFSNAYVEDGFYFITLRDSDIKAVDELSDKRISAAKGSLYATIAARKFPNAQVITFDDGPLAFLAMKQGKVDATIQRSSAAVGLQLRSPAGSPDIRLLDPPLVVQGSGFGLRKGEPALLAYLNGFLDKMEAAGNAQVLWDKWLGKDSPYKLERKFKFGRKMT</sequence>
<dbReference type="STRING" id="665126.ABB55_25505"/>
<organism evidence="6 7">
    <name type="scientific">Prosthecodimorpha hirschii</name>
    <dbReference type="NCBI Taxonomy" id="665126"/>
    <lineage>
        <taxon>Bacteria</taxon>
        <taxon>Pseudomonadati</taxon>
        <taxon>Pseudomonadota</taxon>
        <taxon>Alphaproteobacteria</taxon>
        <taxon>Hyphomicrobiales</taxon>
        <taxon>Ancalomicrobiaceae</taxon>
        <taxon>Prosthecodimorpha</taxon>
    </lineage>
</organism>
<dbReference type="InterPro" id="IPR001638">
    <property type="entry name" value="Solute-binding_3/MltF_N"/>
</dbReference>
<dbReference type="GO" id="GO:0006865">
    <property type="term" value="P:amino acid transport"/>
    <property type="evidence" value="ECO:0007669"/>
    <property type="project" value="TreeGrafter"/>
</dbReference>
<dbReference type="PANTHER" id="PTHR30085">
    <property type="entry name" value="AMINO ACID ABC TRANSPORTER PERMEASE"/>
    <property type="match status" value="1"/>
</dbReference>
<feature type="chain" id="PRO_5006132475" description="Solute-binding protein family 3/N-terminal domain-containing protein" evidence="4">
    <location>
        <begin position="25"/>
        <end position="273"/>
    </location>
</feature>
<dbReference type="EMBL" id="LJYW01000001">
    <property type="protein sequence ID" value="KPL55174.1"/>
    <property type="molecule type" value="Genomic_DNA"/>
</dbReference>
<keyword evidence="2" id="KW-0813">Transport</keyword>
<reference evidence="6 7" key="2">
    <citation type="submission" date="2015-10" db="EMBL/GenBank/DDBJ databases">
        <title>Draft Genome Sequence of Prosthecomicrobium hirschii ATCC 27832.</title>
        <authorList>
            <person name="Daniel J."/>
            <person name="Givan S.A."/>
            <person name="Brun Y.V."/>
            <person name="Brown P.J."/>
        </authorList>
    </citation>
    <scope>NUCLEOTIDE SEQUENCE [LARGE SCALE GENOMIC DNA]</scope>
    <source>
        <strain evidence="6 7">16</strain>
    </source>
</reference>
<comment type="caution">
    <text evidence="6">The sequence shown here is derived from an EMBL/GenBank/DDBJ whole genome shotgun (WGS) entry which is preliminary data.</text>
</comment>
<evidence type="ECO:0000313" key="7">
    <source>
        <dbReference type="Proteomes" id="UP000048984"/>
    </source>
</evidence>
<dbReference type="AlphaFoldDB" id="A0A0P6WKA1"/>
<dbReference type="Proteomes" id="UP000048984">
    <property type="component" value="Unassembled WGS sequence"/>
</dbReference>
<evidence type="ECO:0000259" key="5">
    <source>
        <dbReference type="SMART" id="SM00062"/>
    </source>
</evidence>
<protein>
    <recommendedName>
        <fullName evidence="5">Solute-binding protein family 3/N-terminal domain-containing protein</fullName>
    </recommendedName>
</protein>
<dbReference type="RefSeq" id="WP_054361341.1">
    <property type="nucleotide sequence ID" value="NZ_JAPCYQ010000001.1"/>
</dbReference>
<proteinExistence type="inferred from homology"/>
<dbReference type="Gene3D" id="3.40.190.10">
    <property type="entry name" value="Periplasmic binding protein-like II"/>
    <property type="match status" value="2"/>
</dbReference>
<evidence type="ECO:0000256" key="2">
    <source>
        <dbReference type="ARBA" id="ARBA00022448"/>
    </source>
</evidence>
<evidence type="ECO:0000256" key="1">
    <source>
        <dbReference type="ARBA" id="ARBA00010333"/>
    </source>
</evidence>
<name>A0A0P6WKA1_9HYPH</name>
<dbReference type="SUPFAM" id="SSF53850">
    <property type="entry name" value="Periplasmic binding protein-like II"/>
    <property type="match status" value="1"/>
</dbReference>
<dbReference type="GO" id="GO:0030288">
    <property type="term" value="C:outer membrane-bounded periplasmic space"/>
    <property type="evidence" value="ECO:0007669"/>
    <property type="project" value="TreeGrafter"/>
</dbReference>
<keyword evidence="3 4" id="KW-0732">Signal</keyword>
<evidence type="ECO:0000313" key="6">
    <source>
        <dbReference type="EMBL" id="KPL55174.1"/>
    </source>
</evidence>
<comment type="similarity">
    <text evidence="1">Belongs to the bacterial solute-binding protein 3 family.</text>
</comment>
<evidence type="ECO:0000256" key="3">
    <source>
        <dbReference type="ARBA" id="ARBA00022729"/>
    </source>
</evidence>
<dbReference type="Pfam" id="PF00497">
    <property type="entry name" value="SBP_bac_3"/>
    <property type="match status" value="1"/>
</dbReference>
<dbReference type="InterPro" id="IPR051455">
    <property type="entry name" value="Bact_solute-bind_prot3"/>
</dbReference>
<accession>A0A0P6WKA1</accession>
<dbReference type="PANTHER" id="PTHR30085:SF6">
    <property type="entry name" value="ABC TRANSPORTER GLUTAMINE-BINDING PROTEIN GLNH"/>
    <property type="match status" value="1"/>
</dbReference>
<dbReference type="SMART" id="SM00062">
    <property type="entry name" value="PBPb"/>
    <property type="match status" value="1"/>
</dbReference>
<gene>
    <name evidence="6" type="ORF">ABB55_25505</name>
</gene>
<keyword evidence="7" id="KW-1185">Reference proteome</keyword>